<reference evidence="1 2" key="1">
    <citation type="submission" date="2015-08" db="EMBL/GenBank/DDBJ databases">
        <title>Genome sequencing of Penicillium nordicum.</title>
        <authorList>
            <person name="Nguyen H.D."/>
            <person name="Seifert K.A."/>
        </authorList>
    </citation>
    <scope>NUCLEOTIDE SEQUENCE [LARGE SCALE GENOMIC DNA]</scope>
    <source>
        <strain evidence="1 2">DAOMC 185683</strain>
    </source>
</reference>
<sequence>MSVSPVTYFETQARLSTWTDELEFLGYILCELIDEERLNTIGYRCHQAADLPAIISILRLQLKEPDGCLAKMMTEDELTVFRWLLEKSRDIRNLMAHHNILNDDILNDLEKTKERLGARLEFAIRGAASDRGIYQVCFDIDSHPDILLIS</sequence>
<organism evidence="1 2">
    <name type="scientific">Penicillium nordicum</name>
    <dbReference type="NCBI Taxonomy" id="229535"/>
    <lineage>
        <taxon>Eukaryota</taxon>
        <taxon>Fungi</taxon>
        <taxon>Dikarya</taxon>
        <taxon>Ascomycota</taxon>
        <taxon>Pezizomycotina</taxon>
        <taxon>Eurotiomycetes</taxon>
        <taxon>Eurotiomycetidae</taxon>
        <taxon>Eurotiales</taxon>
        <taxon>Aspergillaceae</taxon>
        <taxon>Penicillium</taxon>
    </lineage>
</organism>
<proteinExistence type="predicted"/>
<accession>A0A0M8NSX6</accession>
<dbReference type="Proteomes" id="UP000037696">
    <property type="component" value="Unassembled WGS sequence"/>
</dbReference>
<dbReference type="OrthoDB" id="4499323at2759"/>
<keyword evidence="2" id="KW-1185">Reference proteome</keyword>
<dbReference type="AlphaFoldDB" id="A0A0M8NSX6"/>
<evidence type="ECO:0000313" key="2">
    <source>
        <dbReference type="Proteomes" id="UP000037696"/>
    </source>
</evidence>
<name>A0A0M8NSX6_9EURO</name>
<protein>
    <submittedName>
        <fullName evidence="1">Uncharacterized protein</fullName>
    </submittedName>
</protein>
<dbReference type="EMBL" id="LHQQ01000416">
    <property type="protein sequence ID" value="KOS36627.1"/>
    <property type="molecule type" value="Genomic_DNA"/>
</dbReference>
<evidence type="ECO:0000313" key="1">
    <source>
        <dbReference type="EMBL" id="KOS36627.1"/>
    </source>
</evidence>
<dbReference type="STRING" id="229535.A0A0M8NSX6"/>
<comment type="caution">
    <text evidence="1">The sequence shown here is derived from an EMBL/GenBank/DDBJ whole genome shotgun (WGS) entry which is preliminary data.</text>
</comment>
<gene>
    <name evidence="1" type="ORF">ACN38_g12615</name>
</gene>